<protein>
    <submittedName>
        <fullName evidence="1">Uncharacterized protein</fullName>
    </submittedName>
</protein>
<organism evidence="1 2">
    <name type="scientific">Lophium mytilinum</name>
    <dbReference type="NCBI Taxonomy" id="390894"/>
    <lineage>
        <taxon>Eukaryota</taxon>
        <taxon>Fungi</taxon>
        <taxon>Dikarya</taxon>
        <taxon>Ascomycota</taxon>
        <taxon>Pezizomycotina</taxon>
        <taxon>Dothideomycetes</taxon>
        <taxon>Pleosporomycetidae</taxon>
        <taxon>Mytilinidiales</taxon>
        <taxon>Mytilinidiaceae</taxon>
        <taxon>Lophium</taxon>
    </lineage>
</organism>
<feature type="non-terminal residue" evidence="1">
    <location>
        <position position="1"/>
    </location>
</feature>
<dbReference type="SUPFAM" id="SSF56672">
    <property type="entry name" value="DNA/RNA polymerases"/>
    <property type="match status" value="1"/>
</dbReference>
<evidence type="ECO:0000313" key="2">
    <source>
        <dbReference type="Proteomes" id="UP000799750"/>
    </source>
</evidence>
<sequence length="91" mass="10724">FIAVYINNVLIYSRFKEDYLYYLNKVINTLKIAGVTLALAKYFFRFSSLEILGYYVSRLGLSTLDKKTEVIKNIRFLKTLYKLKSGLAFFR</sequence>
<gene>
    <name evidence="1" type="ORF">BU16DRAFT_462065</name>
</gene>
<name>A0A6A6QRS3_9PEZI</name>
<evidence type="ECO:0000313" key="1">
    <source>
        <dbReference type="EMBL" id="KAF2495075.1"/>
    </source>
</evidence>
<accession>A0A6A6QRS3</accession>
<dbReference type="Proteomes" id="UP000799750">
    <property type="component" value="Unassembled WGS sequence"/>
</dbReference>
<dbReference type="AlphaFoldDB" id="A0A6A6QRS3"/>
<dbReference type="InterPro" id="IPR043128">
    <property type="entry name" value="Rev_trsase/Diguanyl_cyclase"/>
</dbReference>
<dbReference type="InterPro" id="IPR043502">
    <property type="entry name" value="DNA/RNA_pol_sf"/>
</dbReference>
<proteinExistence type="predicted"/>
<dbReference type="EMBL" id="MU004189">
    <property type="protein sequence ID" value="KAF2495075.1"/>
    <property type="molecule type" value="Genomic_DNA"/>
</dbReference>
<dbReference type="OrthoDB" id="4022548at2759"/>
<reference evidence="1" key="1">
    <citation type="journal article" date="2020" name="Stud. Mycol.">
        <title>101 Dothideomycetes genomes: a test case for predicting lifestyles and emergence of pathogens.</title>
        <authorList>
            <person name="Haridas S."/>
            <person name="Albert R."/>
            <person name="Binder M."/>
            <person name="Bloem J."/>
            <person name="Labutti K."/>
            <person name="Salamov A."/>
            <person name="Andreopoulos B."/>
            <person name="Baker S."/>
            <person name="Barry K."/>
            <person name="Bills G."/>
            <person name="Bluhm B."/>
            <person name="Cannon C."/>
            <person name="Castanera R."/>
            <person name="Culley D."/>
            <person name="Daum C."/>
            <person name="Ezra D."/>
            <person name="Gonzalez J."/>
            <person name="Henrissat B."/>
            <person name="Kuo A."/>
            <person name="Liang C."/>
            <person name="Lipzen A."/>
            <person name="Lutzoni F."/>
            <person name="Magnuson J."/>
            <person name="Mondo S."/>
            <person name="Nolan M."/>
            <person name="Ohm R."/>
            <person name="Pangilinan J."/>
            <person name="Park H.-J."/>
            <person name="Ramirez L."/>
            <person name="Alfaro M."/>
            <person name="Sun H."/>
            <person name="Tritt A."/>
            <person name="Yoshinaga Y."/>
            <person name="Zwiers L.-H."/>
            <person name="Turgeon B."/>
            <person name="Goodwin S."/>
            <person name="Spatafora J."/>
            <person name="Crous P."/>
            <person name="Grigoriev I."/>
        </authorList>
    </citation>
    <scope>NUCLEOTIDE SEQUENCE</scope>
    <source>
        <strain evidence="1">CBS 269.34</strain>
    </source>
</reference>
<dbReference type="Gene3D" id="3.30.70.270">
    <property type="match status" value="1"/>
</dbReference>
<keyword evidence="2" id="KW-1185">Reference proteome</keyword>